<evidence type="ECO:0000313" key="3">
    <source>
        <dbReference type="Proteomes" id="UP000237222"/>
    </source>
</evidence>
<name>A0A2S4HK90_9GAMM</name>
<dbReference type="RefSeq" id="WP_103682775.1">
    <property type="nucleotide sequence ID" value="NZ_PQGG01000006.1"/>
</dbReference>
<feature type="domain" description="AB hydrolase-1" evidence="1">
    <location>
        <begin position="15"/>
        <end position="247"/>
    </location>
</feature>
<proteinExistence type="predicted"/>
<organism evidence="2 3">
    <name type="scientific">Zhongshania marina</name>
    <dbReference type="NCBI Taxonomy" id="2304603"/>
    <lineage>
        <taxon>Bacteria</taxon>
        <taxon>Pseudomonadati</taxon>
        <taxon>Pseudomonadota</taxon>
        <taxon>Gammaproteobacteria</taxon>
        <taxon>Cellvibrionales</taxon>
        <taxon>Spongiibacteraceae</taxon>
        <taxon>Zhongshania</taxon>
    </lineage>
</organism>
<accession>A0A2S4HK90</accession>
<dbReference type="SUPFAM" id="SSF53474">
    <property type="entry name" value="alpha/beta-Hydrolases"/>
    <property type="match status" value="1"/>
</dbReference>
<dbReference type="InterPro" id="IPR000073">
    <property type="entry name" value="AB_hydrolase_1"/>
</dbReference>
<dbReference type="OrthoDB" id="5290302at2"/>
<gene>
    <name evidence="2" type="ORF">C0068_01755</name>
</gene>
<dbReference type="InterPro" id="IPR050228">
    <property type="entry name" value="Carboxylesterase_BioH"/>
</dbReference>
<protein>
    <recommendedName>
        <fullName evidence="1">AB hydrolase-1 domain-containing protein</fullName>
    </recommendedName>
</protein>
<dbReference type="PANTHER" id="PTHR43194">
    <property type="entry name" value="HYDROLASE ALPHA/BETA FOLD FAMILY"/>
    <property type="match status" value="1"/>
</dbReference>
<dbReference type="Pfam" id="PF12697">
    <property type="entry name" value="Abhydrolase_6"/>
    <property type="match status" value="1"/>
</dbReference>
<dbReference type="Gene3D" id="3.40.50.1820">
    <property type="entry name" value="alpha/beta hydrolase"/>
    <property type="match status" value="1"/>
</dbReference>
<reference evidence="2" key="1">
    <citation type="submission" date="2018-01" db="EMBL/GenBank/DDBJ databases">
        <authorList>
            <person name="Yu X.-D."/>
        </authorList>
    </citation>
    <scope>NUCLEOTIDE SEQUENCE</scope>
    <source>
        <strain evidence="2">ZX-21</strain>
    </source>
</reference>
<evidence type="ECO:0000259" key="1">
    <source>
        <dbReference type="Pfam" id="PF12697"/>
    </source>
</evidence>
<dbReference type="PANTHER" id="PTHR43194:SF2">
    <property type="entry name" value="PEROXISOMAL MEMBRANE PROTEIN LPX1"/>
    <property type="match status" value="1"/>
</dbReference>
<sequence length="258" mass="28717">MSQLALETNAIKDWIFLRGLSREKAHWGDFIARCETELGWRCHAIDLTGFGSEHQRPSPLSIAEIRQDVQQRLPAAISKPFGIVALSLGGMVALDWLANSNGDIAAAILISTSSADCGLLNRLKPSAIPATLHALLSRSTQSQERAILNMVSNNKAQHAELLPQWCHIRERRPATKTNVVRQLIAASRFQSPHMDKLNKVQGYFISSRADRMVSHKCSEYLAKKYHYPLILHNSAGHDLPIDDADWLIGVFRQLIVAA</sequence>
<dbReference type="Proteomes" id="UP000237222">
    <property type="component" value="Unassembled WGS sequence"/>
</dbReference>
<comment type="caution">
    <text evidence="2">The sequence shown here is derived from an EMBL/GenBank/DDBJ whole genome shotgun (WGS) entry which is preliminary data.</text>
</comment>
<dbReference type="AlphaFoldDB" id="A0A2S4HK90"/>
<dbReference type="InterPro" id="IPR029058">
    <property type="entry name" value="AB_hydrolase_fold"/>
</dbReference>
<evidence type="ECO:0000313" key="2">
    <source>
        <dbReference type="EMBL" id="POP54403.1"/>
    </source>
</evidence>
<dbReference type="EMBL" id="PQGG01000006">
    <property type="protein sequence ID" value="POP54403.1"/>
    <property type="molecule type" value="Genomic_DNA"/>
</dbReference>